<dbReference type="Pfam" id="PF20239">
    <property type="entry name" value="DUF6596"/>
    <property type="match status" value="1"/>
</dbReference>
<dbReference type="InterPro" id="IPR013325">
    <property type="entry name" value="RNA_pol_sigma_r2"/>
</dbReference>
<dbReference type="NCBIfam" id="TIGR02937">
    <property type="entry name" value="sigma70-ECF"/>
    <property type="match status" value="1"/>
</dbReference>
<dbReference type="SUPFAM" id="SSF88659">
    <property type="entry name" value="Sigma3 and sigma4 domains of RNA polymerase sigma factors"/>
    <property type="match status" value="1"/>
</dbReference>
<dbReference type="Gene3D" id="1.10.1740.10">
    <property type="match status" value="1"/>
</dbReference>
<evidence type="ECO:0000259" key="7">
    <source>
        <dbReference type="Pfam" id="PF20239"/>
    </source>
</evidence>
<evidence type="ECO:0000256" key="2">
    <source>
        <dbReference type="ARBA" id="ARBA00023015"/>
    </source>
</evidence>
<dbReference type="GO" id="GO:0006352">
    <property type="term" value="P:DNA-templated transcription initiation"/>
    <property type="evidence" value="ECO:0007669"/>
    <property type="project" value="InterPro"/>
</dbReference>
<keyword evidence="3" id="KW-0731">Sigma factor</keyword>
<dbReference type="InterPro" id="IPR007627">
    <property type="entry name" value="RNA_pol_sigma70_r2"/>
</dbReference>
<dbReference type="InterPro" id="IPR014284">
    <property type="entry name" value="RNA_pol_sigma-70_dom"/>
</dbReference>
<sequence>MDLQESVEALWRIEAPQLIATLARRIGDLDIAEDLAAEAFAAAMEQWPVDGIPPRPGAWLMSTARHKAVDRARREETARSKAPLLAAGRPEELPDVADQALEPIPDDLLTMLFTTCHPMLSPDARVALTLRLFGGLTTDAIARAYLVPSATVGQRITRAKRTLAMARVPIERPSAEDLPHRLGTVLEVLYAIFNEGYSASSGDRLVRTDLAVEAMRMGRILAGLAPTEPEVLGLVALMELQASRFRTRTDPQGLPVQLEDQDRRRWDRTLIDHGLRMLDRALELSRPLGPYAIQAAIAACHARAATFADTDWATVLALYDALLQVTGSPVVELNRAVAVLHLDGPRAALDAVEPLRADPRLARYHLLGAVRGDLLVRLHRYTEAAAELEHAAALAPTRQERQLLLARMAACLDGTASETST</sequence>
<evidence type="ECO:0000259" key="5">
    <source>
        <dbReference type="Pfam" id="PF04542"/>
    </source>
</evidence>
<evidence type="ECO:0000313" key="8">
    <source>
        <dbReference type="EMBL" id="MQM28611.1"/>
    </source>
</evidence>
<dbReference type="InterPro" id="IPR036388">
    <property type="entry name" value="WH-like_DNA-bd_sf"/>
</dbReference>
<organism evidence="8 9">
    <name type="scientific">Glycomyces albidus</name>
    <dbReference type="NCBI Taxonomy" id="2656774"/>
    <lineage>
        <taxon>Bacteria</taxon>
        <taxon>Bacillati</taxon>
        <taxon>Actinomycetota</taxon>
        <taxon>Actinomycetes</taxon>
        <taxon>Glycomycetales</taxon>
        <taxon>Glycomycetaceae</taxon>
        <taxon>Glycomyces</taxon>
    </lineage>
</organism>
<evidence type="ECO:0000256" key="1">
    <source>
        <dbReference type="ARBA" id="ARBA00010641"/>
    </source>
</evidence>
<name>A0A6L5GG84_9ACTN</name>
<dbReference type="EMBL" id="WIAO01000050">
    <property type="protein sequence ID" value="MQM28611.1"/>
    <property type="molecule type" value="Genomic_DNA"/>
</dbReference>
<comment type="caution">
    <text evidence="8">The sequence shown here is derived from an EMBL/GenBank/DDBJ whole genome shotgun (WGS) entry which is preliminary data.</text>
</comment>
<dbReference type="PANTHER" id="PTHR47756:SF2">
    <property type="entry name" value="BLL6612 PROTEIN"/>
    <property type="match status" value="1"/>
</dbReference>
<evidence type="ECO:0000256" key="3">
    <source>
        <dbReference type="ARBA" id="ARBA00023082"/>
    </source>
</evidence>
<dbReference type="RefSeq" id="WP_322633570.1">
    <property type="nucleotide sequence ID" value="NZ_WIAO01000050.1"/>
</dbReference>
<dbReference type="PANTHER" id="PTHR47756">
    <property type="entry name" value="BLL6612 PROTEIN-RELATED"/>
    <property type="match status" value="1"/>
</dbReference>
<feature type="domain" description="DUF6596" evidence="7">
    <location>
        <begin position="181"/>
        <end position="281"/>
    </location>
</feature>
<evidence type="ECO:0000256" key="4">
    <source>
        <dbReference type="ARBA" id="ARBA00023163"/>
    </source>
</evidence>
<dbReference type="AlphaFoldDB" id="A0A6L5GG84"/>
<dbReference type="InterPro" id="IPR013324">
    <property type="entry name" value="RNA_pol_sigma_r3/r4-like"/>
</dbReference>
<dbReference type="Pfam" id="PF08281">
    <property type="entry name" value="Sigma70_r4_2"/>
    <property type="match status" value="1"/>
</dbReference>
<evidence type="ECO:0000259" key="6">
    <source>
        <dbReference type="Pfam" id="PF08281"/>
    </source>
</evidence>
<dbReference type="Gene3D" id="1.10.10.10">
    <property type="entry name" value="Winged helix-like DNA-binding domain superfamily/Winged helix DNA-binding domain"/>
    <property type="match status" value="1"/>
</dbReference>
<reference evidence="8 9" key="1">
    <citation type="submission" date="2019-10" db="EMBL/GenBank/DDBJ databases">
        <title>Glycomyces albidus sp. nov., a novel actinomycete isolated from rhizosphere soil of wheat (Triticum aestivum L.).</title>
        <authorList>
            <person name="Qian L."/>
        </authorList>
    </citation>
    <scope>NUCLEOTIDE SEQUENCE [LARGE SCALE GENOMIC DNA]</scope>
    <source>
        <strain evidence="8 9">NEAU-7082</strain>
    </source>
</reference>
<dbReference type="GO" id="GO:0016987">
    <property type="term" value="F:sigma factor activity"/>
    <property type="evidence" value="ECO:0007669"/>
    <property type="project" value="UniProtKB-KW"/>
</dbReference>
<dbReference type="Pfam" id="PF04542">
    <property type="entry name" value="Sigma70_r2"/>
    <property type="match status" value="1"/>
</dbReference>
<keyword evidence="2" id="KW-0805">Transcription regulation</keyword>
<dbReference type="InterPro" id="IPR013249">
    <property type="entry name" value="RNA_pol_sigma70_r4_t2"/>
</dbReference>
<proteinExistence type="inferred from homology"/>
<feature type="domain" description="RNA polymerase sigma-70 region 2" evidence="5">
    <location>
        <begin position="14"/>
        <end position="75"/>
    </location>
</feature>
<feature type="domain" description="RNA polymerase sigma factor 70 region 4 type 2" evidence="6">
    <location>
        <begin position="112"/>
        <end position="163"/>
    </location>
</feature>
<dbReference type="InterPro" id="IPR046531">
    <property type="entry name" value="DUF6596"/>
</dbReference>
<evidence type="ECO:0000313" key="9">
    <source>
        <dbReference type="Proteomes" id="UP000477750"/>
    </source>
</evidence>
<dbReference type="GO" id="GO:0003677">
    <property type="term" value="F:DNA binding"/>
    <property type="evidence" value="ECO:0007669"/>
    <property type="project" value="InterPro"/>
</dbReference>
<comment type="similarity">
    <text evidence="1">Belongs to the sigma-70 factor family. ECF subfamily.</text>
</comment>
<keyword evidence="4" id="KW-0804">Transcription</keyword>
<dbReference type="SUPFAM" id="SSF88946">
    <property type="entry name" value="Sigma2 domain of RNA polymerase sigma factors"/>
    <property type="match status" value="1"/>
</dbReference>
<protein>
    <submittedName>
        <fullName evidence="8">Sigma-70 family RNA polymerase sigma factor</fullName>
    </submittedName>
</protein>
<dbReference type="Proteomes" id="UP000477750">
    <property type="component" value="Unassembled WGS sequence"/>
</dbReference>
<gene>
    <name evidence="8" type="ORF">GFD30_24075</name>
</gene>
<accession>A0A6L5GG84</accession>
<keyword evidence="9" id="KW-1185">Reference proteome</keyword>